<organism evidence="1 2">
    <name type="scientific">Scytonema hofmannii FACHB-248</name>
    <dbReference type="NCBI Taxonomy" id="1842502"/>
    <lineage>
        <taxon>Bacteria</taxon>
        <taxon>Bacillati</taxon>
        <taxon>Cyanobacteriota</taxon>
        <taxon>Cyanophyceae</taxon>
        <taxon>Nostocales</taxon>
        <taxon>Scytonemataceae</taxon>
        <taxon>Scytonema</taxon>
    </lineage>
</organism>
<evidence type="ECO:0000313" key="2">
    <source>
        <dbReference type="Proteomes" id="UP000660380"/>
    </source>
</evidence>
<dbReference type="InterPro" id="IPR025132">
    <property type="entry name" value="DUF4058"/>
</dbReference>
<keyword evidence="2" id="KW-1185">Reference proteome</keyword>
<dbReference type="Proteomes" id="UP000660380">
    <property type="component" value="Unassembled WGS sequence"/>
</dbReference>
<proteinExistence type="predicted"/>
<protein>
    <submittedName>
        <fullName evidence="1">DUF4058 family protein</fullName>
    </submittedName>
</protein>
<comment type="caution">
    <text evidence="1">The sequence shown here is derived from an EMBL/GenBank/DDBJ whole genome shotgun (WGS) entry which is preliminary data.</text>
</comment>
<dbReference type="RefSeq" id="WP_029637560.1">
    <property type="nucleotide sequence ID" value="NZ_JACJTA010000088.1"/>
</dbReference>
<accession>A0ABR8GYB1</accession>
<dbReference type="EMBL" id="JACJTA010000088">
    <property type="protein sequence ID" value="MBD2608269.1"/>
    <property type="molecule type" value="Genomic_DNA"/>
</dbReference>
<gene>
    <name evidence="1" type="ORF">H6G81_28080</name>
</gene>
<name>A0ABR8GYB1_9CYAN</name>
<evidence type="ECO:0000313" key="1">
    <source>
        <dbReference type="EMBL" id="MBD2608269.1"/>
    </source>
</evidence>
<reference evidence="1 2" key="1">
    <citation type="journal article" date="2020" name="ISME J.">
        <title>Comparative genomics reveals insights into cyanobacterial evolution and habitat adaptation.</title>
        <authorList>
            <person name="Chen M.Y."/>
            <person name="Teng W.K."/>
            <person name="Zhao L."/>
            <person name="Hu C.X."/>
            <person name="Zhou Y.K."/>
            <person name="Han B.P."/>
            <person name="Song L.R."/>
            <person name="Shu W.S."/>
        </authorList>
    </citation>
    <scope>NUCLEOTIDE SEQUENCE [LARGE SCALE GENOMIC DNA]</scope>
    <source>
        <strain evidence="1 2">FACHB-248</strain>
    </source>
</reference>
<dbReference type="Pfam" id="PF13267">
    <property type="entry name" value="DUF4058"/>
    <property type="match status" value="1"/>
</dbReference>
<sequence length="260" mass="29262">MPSPFAGMNPYLEHPSLCAGIHHRLITAIANDLAPKLRPKYIVAIEERMYEVSGDTALLVGVPDVSVQSSPSLTRSTESNLAIAPTPQPIEVLLPLPEILTEAYLEIRAIETEEVVTIIEVLSPKNKQVGIGRLQYETKRLKILGSATHFVEIDLLRQGNAMAMVGDFEQSHYRIVVSKSETRPKAQLYGFNLQDRIPEFPVPLKTNELEPAIVLKSLLDQIYDQGSYDLRIDYSRPPIPALSELDMVWLNERLQQQRLR</sequence>